<dbReference type="Pfam" id="PF13649">
    <property type="entry name" value="Methyltransf_25"/>
    <property type="match status" value="1"/>
</dbReference>
<evidence type="ECO:0000313" key="6">
    <source>
        <dbReference type="Proteomes" id="UP000278962"/>
    </source>
</evidence>
<dbReference type="PANTHER" id="PTHR43464">
    <property type="entry name" value="METHYLTRANSFERASE"/>
    <property type="match status" value="1"/>
</dbReference>
<name>A0A660L190_9ACTN</name>
<protein>
    <submittedName>
        <fullName evidence="5">Ubiquinone/menaquinone biosynthesis C-methylase UbiE</fullName>
    </submittedName>
</protein>
<dbReference type="Proteomes" id="UP000278962">
    <property type="component" value="Unassembled WGS sequence"/>
</dbReference>
<keyword evidence="1 5" id="KW-0489">Methyltransferase</keyword>
<dbReference type="InterPro" id="IPR029063">
    <property type="entry name" value="SAM-dependent_MTases_sf"/>
</dbReference>
<dbReference type="PANTHER" id="PTHR43464:SF19">
    <property type="entry name" value="UBIQUINONE BIOSYNTHESIS O-METHYLTRANSFERASE, MITOCHONDRIAL"/>
    <property type="match status" value="1"/>
</dbReference>
<dbReference type="GO" id="GO:0008168">
    <property type="term" value="F:methyltransferase activity"/>
    <property type="evidence" value="ECO:0007669"/>
    <property type="project" value="UniProtKB-KW"/>
</dbReference>
<dbReference type="OrthoDB" id="279734at2"/>
<sequence length="236" mass="24941">MRVPDDWFVGFHEGLAARFWQAAGEAMLDADFAVVAALLPPSGSVLDVPCGDGRLSRRLAEAGYDVTGIDIAPGALALAPPGLRLQQGDLRALPDIGPVDAALSWGNSFGYLAPKDTARSLAGLRRVVKPGGTLILESGAVAESMLARGVSGRSEHGFGGITMRSARTYRPQESRLEVESEFEADGVVEHGRAAYYVHTTGEVVRMLHAAGFADVELRGDDGPYEVGAPRMIAVAR</sequence>
<keyword evidence="5" id="KW-0830">Ubiquinone</keyword>
<evidence type="ECO:0000259" key="4">
    <source>
        <dbReference type="Pfam" id="PF13649"/>
    </source>
</evidence>
<evidence type="ECO:0000256" key="3">
    <source>
        <dbReference type="ARBA" id="ARBA00022691"/>
    </source>
</evidence>
<dbReference type="InterPro" id="IPR041698">
    <property type="entry name" value="Methyltransf_25"/>
</dbReference>
<keyword evidence="2" id="KW-0808">Transferase</keyword>
<dbReference type="AlphaFoldDB" id="A0A660L190"/>
<dbReference type="Gene3D" id="3.40.50.150">
    <property type="entry name" value="Vaccinia Virus protein VP39"/>
    <property type="match status" value="1"/>
</dbReference>
<evidence type="ECO:0000256" key="2">
    <source>
        <dbReference type="ARBA" id="ARBA00022679"/>
    </source>
</evidence>
<organism evidence="5 6">
    <name type="scientific">Solirubrobacter pauli</name>
    <dbReference type="NCBI Taxonomy" id="166793"/>
    <lineage>
        <taxon>Bacteria</taxon>
        <taxon>Bacillati</taxon>
        <taxon>Actinomycetota</taxon>
        <taxon>Thermoleophilia</taxon>
        <taxon>Solirubrobacterales</taxon>
        <taxon>Solirubrobacteraceae</taxon>
        <taxon>Solirubrobacter</taxon>
    </lineage>
</organism>
<dbReference type="SUPFAM" id="SSF53335">
    <property type="entry name" value="S-adenosyl-L-methionine-dependent methyltransferases"/>
    <property type="match status" value="1"/>
</dbReference>
<proteinExistence type="predicted"/>
<dbReference type="EMBL" id="RBIL01000002">
    <property type="protein sequence ID" value="RKQ86689.1"/>
    <property type="molecule type" value="Genomic_DNA"/>
</dbReference>
<dbReference type="GO" id="GO:0032259">
    <property type="term" value="P:methylation"/>
    <property type="evidence" value="ECO:0007669"/>
    <property type="project" value="UniProtKB-KW"/>
</dbReference>
<reference evidence="5 6" key="1">
    <citation type="submission" date="2018-10" db="EMBL/GenBank/DDBJ databases">
        <title>Genomic Encyclopedia of Archaeal and Bacterial Type Strains, Phase II (KMG-II): from individual species to whole genera.</title>
        <authorList>
            <person name="Goeker M."/>
        </authorList>
    </citation>
    <scope>NUCLEOTIDE SEQUENCE [LARGE SCALE GENOMIC DNA]</scope>
    <source>
        <strain evidence="5 6">DSM 14954</strain>
    </source>
</reference>
<gene>
    <name evidence="5" type="ORF">C8N24_4704</name>
</gene>
<evidence type="ECO:0000313" key="5">
    <source>
        <dbReference type="EMBL" id="RKQ86689.1"/>
    </source>
</evidence>
<feature type="domain" description="Methyltransferase" evidence="4">
    <location>
        <begin position="45"/>
        <end position="132"/>
    </location>
</feature>
<keyword evidence="6" id="KW-1185">Reference proteome</keyword>
<comment type="caution">
    <text evidence="5">The sequence shown here is derived from an EMBL/GenBank/DDBJ whole genome shotgun (WGS) entry which is preliminary data.</text>
</comment>
<accession>A0A660L190</accession>
<dbReference type="CDD" id="cd02440">
    <property type="entry name" value="AdoMet_MTases"/>
    <property type="match status" value="1"/>
</dbReference>
<keyword evidence="3" id="KW-0949">S-adenosyl-L-methionine</keyword>
<evidence type="ECO:0000256" key="1">
    <source>
        <dbReference type="ARBA" id="ARBA00022603"/>
    </source>
</evidence>